<name>A0A919VH75_9CLOT</name>
<dbReference type="AlphaFoldDB" id="A0A919VH75"/>
<evidence type="ECO:0000313" key="3">
    <source>
        <dbReference type="Proteomes" id="UP000679179"/>
    </source>
</evidence>
<comment type="caution">
    <text evidence="2">The sequence shown here is derived from an EMBL/GenBank/DDBJ whole genome shotgun (WGS) entry which is preliminary data.</text>
</comment>
<accession>A0A919VH75</accession>
<dbReference type="RefSeq" id="WP_212904639.1">
    <property type="nucleotide sequence ID" value="NZ_BOPZ01000024.1"/>
</dbReference>
<reference evidence="2" key="1">
    <citation type="submission" date="2021-03" db="EMBL/GenBank/DDBJ databases">
        <title>Taxonomic study of Clostridium polyendosporum from meadow-gley soil under rice.</title>
        <authorList>
            <person name="Kobayashi H."/>
            <person name="Tanizawa Y."/>
            <person name="Yagura M."/>
        </authorList>
    </citation>
    <scope>NUCLEOTIDE SEQUENCE</scope>
    <source>
        <strain evidence="2">JCM 30710</strain>
    </source>
</reference>
<gene>
    <name evidence="2" type="ORF">CPJCM30710_26230</name>
</gene>
<evidence type="ECO:0000259" key="1">
    <source>
        <dbReference type="Pfam" id="PF01656"/>
    </source>
</evidence>
<evidence type="ECO:0000313" key="2">
    <source>
        <dbReference type="EMBL" id="GIM29957.1"/>
    </source>
</evidence>
<dbReference type="EMBL" id="BOPZ01000024">
    <property type="protein sequence ID" value="GIM29957.1"/>
    <property type="molecule type" value="Genomic_DNA"/>
</dbReference>
<keyword evidence="3" id="KW-1185">Reference proteome</keyword>
<feature type="domain" description="CobQ/CobB/MinD/ParA nucleotide binding" evidence="1">
    <location>
        <begin position="12"/>
        <end position="165"/>
    </location>
</feature>
<proteinExistence type="predicted"/>
<dbReference type="Gene3D" id="3.40.50.300">
    <property type="entry name" value="P-loop containing nucleotide triphosphate hydrolases"/>
    <property type="match status" value="1"/>
</dbReference>
<dbReference type="Proteomes" id="UP000679179">
    <property type="component" value="Unassembled WGS sequence"/>
</dbReference>
<dbReference type="SUPFAM" id="SSF52540">
    <property type="entry name" value="P-loop containing nucleoside triphosphate hydrolases"/>
    <property type="match status" value="1"/>
</dbReference>
<protein>
    <recommendedName>
        <fullName evidence="1">CobQ/CobB/MinD/ParA nucleotide binding domain-containing protein</fullName>
    </recommendedName>
</protein>
<dbReference type="InterPro" id="IPR027417">
    <property type="entry name" value="P-loop_NTPase"/>
</dbReference>
<organism evidence="2 3">
    <name type="scientific">Clostridium polyendosporum</name>
    <dbReference type="NCBI Taxonomy" id="69208"/>
    <lineage>
        <taxon>Bacteria</taxon>
        <taxon>Bacillati</taxon>
        <taxon>Bacillota</taxon>
        <taxon>Clostridia</taxon>
        <taxon>Eubacteriales</taxon>
        <taxon>Clostridiaceae</taxon>
        <taxon>Clostridium</taxon>
    </lineage>
</organism>
<dbReference type="Pfam" id="PF01656">
    <property type="entry name" value="CbiA"/>
    <property type="match status" value="1"/>
</dbReference>
<sequence>MSRISIFVGHFGSGKTEVAINYALKLKEQKKKTALIDLDIVNPYFCSRQLKSFLEDKGIRVICSPPDLLNGELMVVPPGVISAFNDKSSEIVFDIGGDGLGAIALGQYNKYFREEVYNMYFVVNNNRPLTAGVEDTKEYIQTIEQSSRLKVTDIISNTNLSYETTEEDILVGDREILKLSQILKIPYTYLTCRKDLISAIEGKVGAEVFPIDIYMKPPWIG</sequence>
<dbReference type="InterPro" id="IPR002586">
    <property type="entry name" value="CobQ/CobB/MinD/ParA_Nub-bd_dom"/>
</dbReference>